<evidence type="ECO:0000256" key="1">
    <source>
        <dbReference type="SAM" id="SignalP"/>
    </source>
</evidence>
<reference evidence="2" key="1">
    <citation type="submission" date="2022-08" db="EMBL/GenBank/DDBJ databases">
        <authorList>
            <consortium name="DOE Joint Genome Institute"/>
            <person name="Min B."/>
            <person name="Riley R."/>
            <person name="Sierra-Patev S."/>
            <person name="Naranjo-Ortiz M."/>
            <person name="Looney B."/>
            <person name="Konkel Z."/>
            <person name="Slot J.C."/>
            <person name="Sakamoto Y."/>
            <person name="Steenwyk J.L."/>
            <person name="Rokas A."/>
            <person name="Carro J."/>
            <person name="Camarero S."/>
            <person name="Ferreira P."/>
            <person name="Molpeceres G."/>
            <person name="Ruiz-Duenas F.J."/>
            <person name="Serrano A."/>
            <person name="Henrissat B."/>
            <person name="Drula E."/>
            <person name="Hughes K.W."/>
            <person name="Mata J.L."/>
            <person name="Ishikawa N.K."/>
            <person name="Vargas-Isla R."/>
            <person name="Ushijima S."/>
            <person name="Smith C.A."/>
            <person name="Ahrendt S."/>
            <person name="Andreopoulos W."/>
            <person name="He G."/>
            <person name="Labutti K."/>
            <person name="Lipzen A."/>
            <person name="Ng V."/>
            <person name="Sandor L."/>
            <person name="Barry K."/>
            <person name="Martinez A.T."/>
            <person name="Xiao Y."/>
            <person name="Gibbons J.G."/>
            <person name="Terashima K."/>
            <person name="Hibbett D.S."/>
            <person name="Grigoriev I.V."/>
        </authorList>
    </citation>
    <scope>NUCLEOTIDE SEQUENCE</scope>
    <source>
        <strain evidence="2">TFB9207</strain>
    </source>
</reference>
<sequence length="149" mass="16905">MRFTKYFPLACALVSVVYAAPMTAQQGTSGQTPRRFHLDVTIVFEQNPMEGIHADRTVDYTIGVQKDVRKLVVNFAKSQLGAPRDSQFRFSWRGTPNPDTAYPVEYDVLTKEHGTYKVVMSHQNPFRDVVVKDSLGRPIVERGDPYKNP</sequence>
<feature type="chain" id="PRO_5041213784" description="FlgD Ig-like domain-containing protein" evidence="1">
    <location>
        <begin position="20"/>
        <end position="149"/>
    </location>
</feature>
<name>A0AA38UFV0_9AGAR</name>
<accession>A0AA38UFV0</accession>
<keyword evidence="3" id="KW-1185">Reference proteome</keyword>
<gene>
    <name evidence="2" type="ORF">F5878DRAFT_726687</name>
</gene>
<dbReference type="EMBL" id="MU806309">
    <property type="protein sequence ID" value="KAJ3836582.1"/>
    <property type="molecule type" value="Genomic_DNA"/>
</dbReference>
<proteinExistence type="predicted"/>
<evidence type="ECO:0000313" key="2">
    <source>
        <dbReference type="EMBL" id="KAJ3836582.1"/>
    </source>
</evidence>
<protein>
    <recommendedName>
        <fullName evidence="4">FlgD Ig-like domain-containing protein</fullName>
    </recommendedName>
</protein>
<evidence type="ECO:0008006" key="4">
    <source>
        <dbReference type="Google" id="ProtNLM"/>
    </source>
</evidence>
<comment type="caution">
    <text evidence="2">The sequence shown here is derived from an EMBL/GenBank/DDBJ whole genome shotgun (WGS) entry which is preliminary data.</text>
</comment>
<dbReference type="Proteomes" id="UP001163846">
    <property type="component" value="Unassembled WGS sequence"/>
</dbReference>
<organism evidence="2 3">
    <name type="scientific">Lentinula raphanica</name>
    <dbReference type="NCBI Taxonomy" id="153919"/>
    <lineage>
        <taxon>Eukaryota</taxon>
        <taxon>Fungi</taxon>
        <taxon>Dikarya</taxon>
        <taxon>Basidiomycota</taxon>
        <taxon>Agaricomycotina</taxon>
        <taxon>Agaricomycetes</taxon>
        <taxon>Agaricomycetidae</taxon>
        <taxon>Agaricales</taxon>
        <taxon>Marasmiineae</taxon>
        <taxon>Omphalotaceae</taxon>
        <taxon>Lentinula</taxon>
    </lineage>
</organism>
<evidence type="ECO:0000313" key="3">
    <source>
        <dbReference type="Proteomes" id="UP001163846"/>
    </source>
</evidence>
<keyword evidence="1" id="KW-0732">Signal</keyword>
<feature type="signal peptide" evidence="1">
    <location>
        <begin position="1"/>
        <end position="19"/>
    </location>
</feature>
<dbReference type="AlphaFoldDB" id="A0AA38UFV0"/>